<sequence>MIKTKMAKALIINDKKQGALLPRNDLIVNKILNF</sequence>
<accession>A0A2K0UPY8</accession>
<evidence type="ECO:0000313" key="2">
    <source>
        <dbReference type="Proteomes" id="UP000236664"/>
    </source>
</evidence>
<name>A0A2K0UPY8_GIBNY</name>
<comment type="caution">
    <text evidence="1">The sequence shown here is derived from an EMBL/GenBank/DDBJ whole genome shotgun (WGS) entry which is preliminary data.</text>
</comment>
<protein>
    <submittedName>
        <fullName evidence="1">Uncharacterized protein</fullName>
    </submittedName>
</protein>
<dbReference type="EMBL" id="MTQA01000416">
    <property type="protein sequence ID" value="PNP59846.1"/>
    <property type="molecule type" value="Genomic_DNA"/>
</dbReference>
<organism evidence="1 2">
    <name type="scientific">Gibberella nygamai</name>
    <name type="common">Bean root rot disease fungus</name>
    <name type="synonym">Fusarium nygamai</name>
    <dbReference type="NCBI Taxonomy" id="42673"/>
    <lineage>
        <taxon>Eukaryota</taxon>
        <taxon>Fungi</taxon>
        <taxon>Dikarya</taxon>
        <taxon>Ascomycota</taxon>
        <taxon>Pezizomycotina</taxon>
        <taxon>Sordariomycetes</taxon>
        <taxon>Hypocreomycetidae</taxon>
        <taxon>Hypocreales</taxon>
        <taxon>Nectriaceae</taxon>
        <taxon>Fusarium</taxon>
        <taxon>Fusarium fujikuroi species complex</taxon>
    </lineage>
</organism>
<reference evidence="1 2" key="1">
    <citation type="submission" date="2017-06" db="EMBL/GenBank/DDBJ databases">
        <title>Genome of Fusarium nygamai isolate CS10214.</title>
        <authorList>
            <person name="Gardiner D.M."/>
            <person name="Obanor F."/>
            <person name="Kazan K."/>
        </authorList>
    </citation>
    <scope>NUCLEOTIDE SEQUENCE [LARGE SCALE GENOMIC DNA]</scope>
    <source>
        <strain evidence="1 2">CS10214</strain>
    </source>
</reference>
<gene>
    <name evidence="1" type="ORF">FNYG_14824</name>
</gene>
<keyword evidence="2" id="KW-1185">Reference proteome</keyword>
<evidence type="ECO:0000313" key="1">
    <source>
        <dbReference type="EMBL" id="PNP59846.1"/>
    </source>
</evidence>
<dbReference type="AlphaFoldDB" id="A0A2K0UPY8"/>
<proteinExistence type="predicted"/>
<dbReference type="Proteomes" id="UP000236664">
    <property type="component" value="Unassembled WGS sequence"/>
</dbReference>